<dbReference type="InterPro" id="IPR016064">
    <property type="entry name" value="NAD/diacylglycerol_kinase_sf"/>
</dbReference>
<dbReference type="RefSeq" id="WP_014027069.1">
    <property type="nucleotide sequence ID" value="NC_015931.1"/>
</dbReference>
<dbReference type="Pfam" id="PF20143">
    <property type="entry name" value="NAD_kinase_C"/>
    <property type="match status" value="1"/>
</dbReference>
<dbReference type="PANTHER" id="PTHR40697:SF2">
    <property type="entry name" value="ATP-NAD KINASE-RELATED"/>
    <property type="match status" value="1"/>
</dbReference>
<dbReference type="PIRSF" id="PIRSF016907">
    <property type="entry name" value="Kin_ATP-NAD"/>
    <property type="match status" value="1"/>
</dbReference>
<dbReference type="GeneID" id="11138722"/>
<dbReference type="Proteomes" id="UP000001037">
    <property type="component" value="Chromosome"/>
</dbReference>
<dbReference type="KEGG" id="pfm:Pyrfu_1535"/>
<keyword evidence="1" id="KW-0808">Transferase</keyword>
<keyword evidence="2" id="KW-1185">Reference proteome</keyword>
<proteinExistence type="predicted"/>
<name>G0EHN9_PYRF1</name>
<dbReference type="InParanoid" id="G0EHN9"/>
<dbReference type="HOGENOM" id="CLU_064691_0_0_2"/>
<dbReference type="AlphaFoldDB" id="G0EHN9"/>
<dbReference type="EMBL" id="CP002838">
    <property type="protein sequence ID" value="AEM39392.1"/>
    <property type="molecule type" value="Genomic_DNA"/>
</dbReference>
<dbReference type="PANTHER" id="PTHR40697">
    <property type="entry name" value="ACETOIN CATABOLISM PROTEIN X"/>
    <property type="match status" value="1"/>
</dbReference>
<accession>G0EHN9</accession>
<dbReference type="STRING" id="694429.Pyrfu_1535"/>
<gene>
    <name evidence="1" type="ordered locus">Pyrfu_1535</name>
</gene>
<dbReference type="InterPro" id="IPR002504">
    <property type="entry name" value="NADK"/>
</dbReference>
<dbReference type="eggNOG" id="arCOG01350">
    <property type="taxonomic scope" value="Archaea"/>
</dbReference>
<protein>
    <submittedName>
        <fullName evidence="1">ATP-NAD/AcoX kinase</fullName>
    </submittedName>
</protein>
<sequence>MARILFLVNPIAGLGGPRGLRGTDEDIGRRLLLEYRSEPPAYARARRFLARLRKLGCVKKIMSVAGGMGAELARSEGFDVEVVYESREWPTRSTDTVSAVMEGISKGVDIVVFVGGDGTARLVADALVKMNAIDRIVVLGVPAGVKMYSSIFGVNPEAAADALCNFLVGRAVACEGEVVDVDEEAFRRDELRLKLYALVKSICAPGVVGISKQPSISTSEEEENKLAIARYIVERMEKCSLYILGPGSTVAAIAKVLGKPKTLLGVDVYHGHVPVALNVDEETLYKLVTNHPGKKYIIVTPIGGQGFILGRGNQQISPRVIRAVGVDNVIVVATWSKIRSLRYRLRVDTGDPELDDALRGYRRVVVDYNEEVVAKVE</sequence>
<dbReference type="InterPro" id="IPR017438">
    <property type="entry name" value="ATP-NAD_kinase_N"/>
</dbReference>
<dbReference type="Pfam" id="PF01513">
    <property type="entry name" value="NAD_kinase"/>
    <property type="match status" value="1"/>
</dbReference>
<dbReference type="SUPFAM" id="SSF111331">
    <property type="entry name" value="NAD kinase/diacylglycerol kinase-like"/>
    <property type="match status" value="1"/>
</dbReference>
<evidence type="ECO:0000313" key="1">
    <source>
        <dbReference type="EMBL" id="AEM39392.1"/>
    </source>
</evidence>
<reference evidence="1 2" key="1">
    <citation type="journal article" date="2011" name="Stand. Genomic Sci.">
        <title>Complete genome sequence of the hyperthermophilic chemolithoautotroph Pyrolobus fumarii type strain (1A).</title>
        <authorList>
            <person name="Anderson I."/>
            <person name="Goker M."/>
            <person name="Nolan M."/>
            <person name="Lucas S."/>
            <person name="Hammon N."/>
            <person name="Deshpande S."/>
            <person name="Cheng J.F."/>
            <person name="Tapia R."/>
            <person name="Han C."/>
            <person name="Goodwin L."/>
            <person name="Pitluck S."/>
            <person name="Huntemann M."/>
            <person name="Liolios K."/>
            <person name="Ivanova N."/>
            <person name="Pagani I."/>
            <person name="Mavromatis K."/>
            <person name="Ovchinikova G."/>
            <person name="Pati A."/>
            <person name="Chen A."/>
            <person name="Palaniappan K."/>
            <person name="Land M."/>
            <person name="Hauser L."/>
            <person name="Brambilla E.M."/>
            <person name="Huber H."/>
            <person name="Yasawong M."/>
            <person name="Rohde M."/>
            <person name="Spring S."/>
            <person name="Abt B."/>
            <person name="Sikorski J."/>
            <person name="Wirth R."/>
            <person name="Detter J.C."/>
            <person name="Woyke T."/>
            <person name="Bristow J."/>
            <person name="Eisen J.A."/>
            <person name="Markowitz V."/>
            <person name="Hugenholtz P."/>
            <person name="Kyrpides N.C."/>
            <person name="Klenk H.P."/>
            <person name="Lapidus A."/>
        </authorList>
    </citation>
    <scope>NUCLEOTIDE SEQUENCE [LARGE SCALE GENOMIC DNA]</scope>
    <source>
        <strain evidence="2">DSM 11204 / 1A</strain>
    </source>
</reference>
<keyword evidence="1" id="KW-0418">Kinase</keyword>
<dbReference type="Gene3D" id="3.40.50.10330">
    <property type="entry name" value="Probable inorganic polyphosphate/atp-NAD kinase, domain 1"/>
    <property type="match status" value="1"/>
</dbReference>
<dbReference type="GO" id="GO:0006741">
    <property type="term" value="P:NADP+ biosynthetic process"/>
    <property type="evidence" value="ECO:0007669"/>
    <property type="project" value="InterPro"/>
</dbReference>
<dbReference type="InterPro" id="IPR011386">
    <property type="entry name" value="Put_ATP-NAD_kin"/>
</dbReference>
<dbReference type="InterPro" id="IPR039065">
    <property type="entry name" value="AcoX-like"/>
</dbReference>
<evidence type="ECO:0000313" key="2">
    <source>
        <dbReference type="Proteomes" id="UP000001037"/>
    </source>
</evidence>
<organism evidence="1 2">
    <name type="scientific">Pyrolobus fumarii (strain DSM 11204 / 1A)</name>
    <dbReference type="NCBI Taxonomy" id="694429"/>
    <lineage>
        <taxon>Archaea</taxon>
        <taxon>Thermoproteota</taxon>
        <taxon>Thermoprotei</taxon>
        <taxon>Desulfurococcales</taxon>
        <taxon>Pyrodictiaceae</taxon>
        <taxon>Pyrolobus</taxon>
    </lineage>
</organism>
<dbReference type="GO" id="GO:0003951">
    <property type="term" value="F:NAD+ kinase activity"/>
    <property type="evidence" value="ECO:0007669"/>
    <property type="project" value="InterPro"/>
</dbReference>